<evidence type="ECO:0000259" key="2">
    <source>
        <dbReference type="PROSITE" id="PS51178"/>
    </source>
</evidence>
<dbReference type="Proteomes" id="UP000830583">
    <property type="component" value="Chromosome"/>
</dbReference>
<keyword evidence="4" id="KW-1185">Reference proteome</keyword>
<dbReference type="RefSeq" id="WP_248434106.1">
    <property type="nucleotide sequence ID" value="NZ_CP096205.1"/>
</dbReference>
<dbReference type="Gene3D" id="3.30.10.20">
    <property type="match status" value="2"/>
</dbReference>
<dbReference type="PROSITE" id="PS51178">
    <property type="entry name" value="PASTA"/>
    <property type="match status" value="1"/>
</dbReference>
<keyword evidence="1" id="KW-0472">Membrane</keyword>
<keyword evidence="1" id="KW-1133">Transmembrane helix</keyword>
<organism evidence="3 4">
    <name type="scientific">Flavobacterium azooxidireducens</name>
    <dbReference type="NCBI Taxonomy" id="1871076"/>
    <lineage>
        <taxon>Bacteria</taxon>
        <taxon>Pseudomonadati</taxon>
        <taxon>Bacteroidota</taxon>
        <taxon>Flavobacteriia</taxon>
        <taxon>Flavobacteriales</taxon>
        <taxon>Flavobacteriaceae</taxon>
        <taxon>Flavobacterium</taxon>
    </lineage>
</organism>
<dbReference type="CDD" id="cd06577">
    <property type="entry name" value="PASTA_pknB"/>
    <property type="match status" value="2"/>
</dbReference>
<feature type="transmembrane region" description="Helical" evidence="1">
    <location>
        <begin position="12"/>
        <end position="37"/>
    </location>
</feature>
<evidence type="ECO:0000256" key="1">
    <source>
        <dbReference type="SAM" id="Phobius"/>
    </source>
</evidence>
<gene>
    <name evidence="3" type="ORF">M0M57_16005</name>
</gene>
<name>A0ABY4KE86_9FLAO</name>
<dbReference type="InterPro" id="IPR005543">
    <property type="entry name" value="PASTA_dom"/>
</dbReference>
<accession>A0ABY4KE86</accession>
<sequence length="204" mass="23074">MSFRKYLTSKVFFRQVLVALGIVAVLSFVFFNMLSYFTNHGEEITVPNLSKLTVEQAEEKLESLDLDYVLLDTLDFNKEFPKYGVVVQDPKPGSKVKANRKVYIKINSDGYAYVTLPDLIEKTYRQAEPTLKSIGLEIGTITYKPYLGKDMVLEMKHNGAPVKPGAKIMKTSKIDLVLGDGKIAFDETEIDSLMQQEDLENTDE</sequence>
<dbReference type="SMART" id="SM00740">
    <property type="entry name" value="PASTA"/>
    <property type="match status" value="2"/>
</dbReference>
<keyword evidence="1" id="KW-0812">Transmembrane</keyword>
<evidence type="ECO:0000313" key="4">
    <source>
        <dbReference type="Proteomes" id="UP000830583"/>
    </source>
</evidence>
<evidence type="ECO:0000313" key="3">
    <source>
        <dbReference type="EMBL" id="UPQ79111.1"/>
    </source>
</evidence>
<dbReference type="Pfam" id="PF03793">
    <property type="entry name" value="PASTA"/>
    <property type="match status" value="1"/>
</dbReference>
<dbReference type="SUPFAM" id="SSF54184">
    <property type="entry name" value="Penicillin-binding protein 2x (pbp-2x), c-terminal domain"/>
    <property type="match status" value="1"/>
</dbReference>
<proteinExistence type="predicted"/>
<protein>
    <submittedName>
        <fullName evidence="3">PASTA domain-containing protein</fullName>
    </submittedName>
</protein>
<feature type="domain" description="PASTA" evidence="2">
    <location>
        <begin position="41"/>
        <end position="108"/>
    </location>
</feature>
<dbReference type="EMBL" id="CP096205">
    <property type="protein sequence ID" value="UPQ79111.1"/>
    <property type="molecule type" value="Genomic_DNA"/>
</dbReference>
<reference evidence="3" key="1">
    <citation type="submission" date="2022-04" db="EMBL/GenBank/DDBJ databases">
        <title>Consumption of N2O by Flavobacterium azooxidireducens sp. nov. isolated from Decomposing Leaf Litter of Phragmites australis (Cav.).</title>
        <authorList>
            <person name="Behrendt U."/>
            <person name="Spanner T."/>
            <person name="Augustin J."/>
            <person name="Horn M.A."/>
            <person name="Kolb S."/>
            <person name="Ulrich A."/>
        </authorList>
    </citation>
    <scope>NUCLEOTIDE SEQUENCE</scope>
    <source>
        <strain evidence="3">IGB 4-14</strain>
    </source>
</reference>